<protein>
    <submittedName>
        <fullName evidence="2">Uncharacterized protein</fullName>
    </submittedName>
</protein>
<feature type="region of interest" description="Disordered" evidence="1">
    <location>
        <begin position="13"/>
        <end position="74"/>
    </location>
</feature>
<reference evidence="2 3" key="1">
    <citation type="journal article" date="2014" name="Agronomy (Basel)">
        <title>A Draft Genome Sequence for Ensete ventricosum, the Drought-Tolerant Tree Against Hunger.</title>
        <authorList>
            <person name="Harrison J."/>
            <person name="Moore K.A."/>
            <person name="Paszkiewicz K."/>
            <person name="Jones T."/>
            <person name="Grant M."/>
            <person name="Ambacheew D."/>
            <person name="Muzemil S."/>
            <person name="Studholme D.J."/>
        </authorList>
    </citation>
    <scope>NUCLEOTIDE SEQUENCE [LARGE SCALE GENOMIC DNA]</scope>
</reference>
<dbReference type="AlphaFoldDB" id="A0A426XMH3"/>
<evidence type="ECO:0000313" key="2">
    <source>
        <dbReference type="EMBL" id="RRT40625.1"/>
    </source>
</evidence>
<gene>
    <name evidence="2" type="ORF">B296_00040851</name>
</gene>
<dbReference type="EMBL" id="AMZH03019232">
    <property type="protein sequence ID" value="RRT40625.1"/>
    <property type="molecule type" value="Genomic_DNA"/>
</dbReference>
<comment type="caution">
    <text evidence="2">The sequence shown here is derived from an EMBL/GenBank/DDBJ whole genome shotgun (WGS) entry which is preliminary data.</text>
</comment>
<feature type="compositionally biased region" description="Basic residues" evidence="1">
    <location>
        <begin position="64"/>
        <end position="73"/>
    </location>
</feature>
<accession>A0A426XMH3</accession>
<organism evidence="2 3">
    <name type="scientific">Ensete ventricosum</name>
    <name type="common">Abyssinian banana</name>
    <name type="synonym">Musa ensete</name>
    <dbReference type="NCBI Taxonomy" id="4639"/>
    <lineage>
        <taxon>Eukaryota</taxon>
        <taxon>Viridiplantae</taxon>
        <taxon>Streptophyta</taxon>
        <taxon>Embryophyta</taxon>
        <taxon>Tracheophyta</taxon>
        <taxon>Spermatophyta</taxon>
        <taxon>Magnoliopsida</taxon>
        <taxon>Liliopsida</taxon>
        <taxon>Zingiberales</taxon>
        <taxon>Musaceae</taxon>
        <taxon>Ensete</taxon>
    </lineage>
</organism>
<dbReference type="Proteomes" id="UP000287651">
    <property type="component" value="Unassembled WGS sequence"/>
</dbReference>
<feature type="compositionally biased region" description="Basic and acidic residues" evidence="1">
    <location>
        <begin position="17"/>
        <end position="35"/>
    </location>
</feature>
<proteinExistence type="predicted"/>
<sequence>MITHYRVPGWLEQLGGTHHDEIRKGEKGSRPRMESGDAGAETRTSNRIGEGDEGFGRAPEGRRNRSRVSWHRQQRWEEKAELGCGERSHPLLYSPPIAEIDDYYTLFRLKEFIST</sequence>
<evidence type="ECO:0000313" key="3">
    <source>
        <dbReference type="Proteomes" id="UP000287651"/>
    </source>
</evidence>
<name>A0A426XMH3_ENSVE</name>
<evidence type="ECO:0000256" key="1">
    <source>
        <dbReference type="SAM" id="MobiDB-lite"/>
    </source>
</evidence>